<keyword evidence="5" id="KW-1185">Reference proteome</keyword>
<feature type="coiled-coil region" evidence="1">
    <location>
        <begin position="143"/>
        <end position="205"/>
    </location>
</feature>
<evidence type="ECO:0000313" key="5">
    <source>
        <dbReference type="Proteomes" id="UP001302745"/>
    </source>
</evidence>
<evidence type="ECO:0000256" key="2">
    <source>
        <dbReference type="SAM" id="MobiDB-lite"/>
    </source>
</evidence>
<keyword evidence="3" id="KW-1133">Transmembrane helix</keyword>
<feature type="compositionally biased region" description="Polar residues" evidence="2">
    <location>
        <begin position="71"/>
        <end position="80"/>
    </location>
</feature>
<evidence type="ECO:0000256" key="3">
    <source>
        <dbReference type="SAM" id="Phobius"/>
    </source>
</evidence>
<evidence type="ECO:0000313" key="4">
    <source>
        <dbReference type="EMBL" id="KAK4154165.1"/>
    </source>
</evidence>
<keyword evidence="1" id="KW-0175">Coiled coil</keyword>
<sequence>MGDADDARFAPFLDEEGSPVLGESLADIIARDQIRRSEAVLERPLTDEQKEVIRSYYQETGHRRAPDEVSEQGTVHSLSSLEGVESPPRSNIASGGSGSSRNLDRESSPPSPSPSPLIVDPPVPHQTPSDETIITEHANEGAAAQLRDRIQAFEAQLAEAKQQRTSDQEQHAASQRLLDTACVDIARLQQEQRATEKRMATLESELNKTVKVELKKLRARRIREDADAEAEAEATTSLRRRQARNLECTQPHHIRLQRAGWSNLTAVTFAMVLLVWVVTEAMLHSKRLSDGYGPFINGGYNGLGSVVIFGTWGKFLLFILAMVYLGVLSVLAAMGW</sequence>
<feature type="transmembrane region" description="Helical" evidence="3">
    <location>
        <begin position="260"/>
        <end position="279"/>
    </location>
</feature>
<gene>
    <name evidence="4" type="ORF">C8A00DRAFT_33056</name>
</gene>
<feature type="transmembrane region" description="Helical" evidence="3">
    <location>
        <begin position="315"/>
        <end position="334"/>
    </location>
</feature>
<protein>
    <submittedName>
        <fullName evidence="4">Uncharacterized protein</fullName>
    </submittedName>
</protein>
<name>A0AAN6VMT8_9PEZI</name>
<dbReference type="AlphaFoldDB" id="A0AAN6VMT8"/>
<feature type="transmembrane region" description="Helical" evidence="3">
    <location>
        <begin position="291"/>
        <end position="309"/>
    </location>
</feature>
<proteinExistence type="predicted"/>
<organism evidence="4 5">
    <name type="scientific">Chaetomidium leptoderma</name>
    <dbReference type="NCBI Taxonomy" id="669021"/>
    <lineage>
        <taxon>Eukaryota</taxon>
        <taxon>Fungi</taxon>
        <taxon>Dikarya</taxon>
        <taxon>Ascomycota</taxon>
        <taxon>Pezizomycotina</taxon>
        <taxon>Sordariomycetes</taxon>
        <taxon>Sordariomycetidae</taxon>
        <taxon>Sordariales</taxon>
        <taxon>Chaetomiaceae</taxon>
        <taxon>Chaetomidium</taxon>
    </lineage>
</organism>
<feature type="region of interest" description="Disordered" evidence="2">
    <location>
        <begin position="56"/>
        <end position="129"/>
    </location>
</feature>
<reference evidence="4" key="1">
    <citation type="journal article" date="2023" name="Mol. Phylogenet. Evol.">
        <title>Genome-scale phylogeny and comparative genomics of the fungal order Sordariales.</title>
        <authorList>
            <person name="Hensen N."/>
            <person name="Bonometti L."/>
            <person name="Westerberg I."/>
            <person name="Brannstrom I.O."/>
            <person name="Guillou S."/>
            <person name="Cros-Aarteil S."/>
            <person name="Calhoun S."/>
            <person name="Haridas S."/>
            <person name="Kuo A."/>
            <person name="Mondo S."/>
            <person name="Pangilinan J."/>
            <person name="Riley R."/>
            <person name="LaButti K."/>
            <person name="Andreopoulos B."/>
            <person name="Lipzen A."/>
            <person name="Chen C."/>
            <person name="Yan M."/>
            <person name="Daum C."/>
            <person name="Ng V."/>
            <person name="Clum A."/>
            <person name="Steindorff A."/>
            <person name="Ohm R.A."/>
            <person name="Martin F."/>
            <person name="Silar P."/>
            <person name="Natvig D.O."/>
            <person name="Lalanne C."/>
            <person name="Gautier V."/>
            <person name="Ament-Velasquez S.L."/>
            <person name="Kruys A."/>
            <person name="Hutchinson M.I."/>
            <person name="Powell A.J."/>
            <person name="Barry K."/>
            <person name="Miller A.N."/>
            <person name="Grigoriev I.V."/>
            <person name="Debuchy R."/>
            <person name="Gladieux P."/>
            <person name="Hiltunen Thoren M."/>
            <person name="Johannesson H."/>
        </authorList>
    </citation>
    <scope>NUCLEOTIDE SEQUENCE</scope>
    <source>
        <strain evidence="4">CBS 538.74</strain>
    </source>
</reference>
<keyword evidence="3" id="KW-0472">Membrane</keyword>
<keyword evidence="3" id="KW-0812">Transmembrane</keyword>
<accession>A0AAN6VMT8</accession>
<feature type="compositionally biased region" description="Pro residues" evidence="2">
    <location>
        <begin position="109"/>
        <end position="125"/>
    </location>
</feature>
<evidence type="ECO:0000256" key="1">
    <source>
        <dbReference type="SAM" id="Coils"/>
    </source>
</evidence>
<dbReference type="EMBL" id="MU856919">
    <property type="protein sequence ID" value="KAK4154165.1"/>
    <property type="molecule type" value="Genomic_DNA"/>
</dbReference>
<comment type="caution">
    <text evidence="4">The sequence shown here is derived from an EMBL/GenBank/DDBJ whole genome shotgun (WGS) entry which is preliminary data.</text>
</comment>
<dbReference type="Proteomes" id="UP001302745">
    <property type="component" value="Unassembled WGS sequence"/>
</dbReference>
<reference evidence="4" key="2">
    <citation type="submission" date="2023-05" db="EMBL/GenBank/DDBJ databases">
        <authorList>
            <consortium name="Lawrence Berkeley National Laboratory"/>
            <person name="Steindorff A."/>
            <person name="Hensen N."/>
            <person name="Bonometti L."/>
            <person name="Westerberg I."/>
            <person name="Brannstrom I.O."/>
            <person name="Guillou S."/>
            <person name="Cros-Aarteil S."/>
            <person name="Calhoun S."/>
            <person name="Haridas S."/>
            <person name="Kuo A."/>
            <person name="Mondo S."/>
            <person name="Pangilinan J."/>
            <person name="Riley R."/>
            <person name="Labutti K."/>
            <person name="Andreopoulos B."/>
            <person name="Lipzen A."/>
            <person name="Chen C."/>
            <person name="Yanf M."/>
            <person name="Daum C."/>
            <person name="Ng V."/>
            <person name="Clum A."/>
            <person name="Ohm R."/>
            <person name="Martin F."/>
            <person name="Silar P."/>
            <person name="Natvig D."/>
            <person name="Lalanne C."/>
            <person name="Gautier V."/>
            <person name="Ament-Velasquez S.L."/>
            <person name="Kruys A."/>
            <person name="Hutchinson M.I."/>
            <person name="Powell A.J."/>
            <person name="Barry K."/>
            <person name="Miller A.N."/>
            <person name="Grigoriev I.V."/>
            <person name="Debuchy R."/>
            <person name="Gladieux P."/>
            <person name="Thoren M.H."/>
            <person name="Johannesson H."/>
        </authorList>
    </citation>
    <scope>NUCLEOTIDE SEQUENCE</scope>
    <source>
        <strain evidence="4">CBS 538.74</strain>
    </source>
</reference>